<dbReference type="GO" id="GO:0006310">
    <property type="term" value="P:DNA recombination"/>
    <property type="evidence" value="ECO:0007669"/>
    <property type="project" value="UniProtKB-KW"/>
</dbReference>
<dbReference type="PANTHER" id="PTHR30563:SF0">
    <property type="entry name" value="DNA RECOMBINATION PROTEIN RMUC"/>
    <property type="match status" value="1"/>
</dbReference>
<dbReference type="EMBL" id="LR214970">
    <property type="protein sequence ID" value="VEU60845.1"/>
    <property type="molecule type" value="Genomic_DNA"/>
</dbReference>
<evidence type="ECO:0000256" key="6">
    <source>
        <dbReference type="SAM" id="Phobius"/>
    </source>
</evidence>
<dbReference type="PANTHER" id="PTHR30563">
    <property type="entry name" value="DNA RECOMBINATION PROTEIN RMUC"/>
    <property type="match status" value="1"/>
</dbReference>
<evidence type="ECO:0000313" key="8">
    <source>
        <dbReference type="Proteomes" id="UP000290942"/>
    </source>
</evidence>
<dbReference type="Proteomes" id="UP000290942">
    <property type="component" value="Chromosome"/>
</dbReference>
<dbReference type="Pfam" id="PF02646">
    <property type="entry name" value="RmuC"/>
    <property type="match status" value="1"/>
</dbReference>
<dbReference type="AlphaFoldDB" id="A0A449A993"/>
<keyword evidence="6" id="KW-0472">Membrane</keyword>
<dbReference type="RefSeq" id="WP_129687738.1">
    <property type="nucleotide sequence ID" value="NZ_LR214970.1"/>
</dbReference>
<feature type="coiled-coil region" evidence="5">
    <location>
        <begin position="120"/>
        <end position="169"/>
    </location>
</feature>
<feature type="transmembrane region" description="Helical" evidence="6">
    <location>
        <begin position="6"/>
        <end position="29"/>
    </location>
</feature>
<comment type="similarity">
    <text evidence="2">Belongs to the RmuC family.</text>
</comment>
<keyword evidence="6" id="KW-0812">Transmembrane</keyword>
<evidence type="ECO:0000256" key="2">
    <source>
        <dbReference type="ARBA" id="ARBA00009840"/>
    </source>
</evidence>
<evidence type="ECO:0000313" key="7">
    <source>
        <dbReference type="EMBL" id="VEU60845.1"/>
    </source>
</evidence>
<name>A0A449A993_9BACT</name>
<evidence type="ECO:0000256" key="5">
    <source>
        <dbReference type="SAM" id="Coils"/>
    </source>
</evidence>
<evidence type="ECO:0000256" key="1">
    <source>
        <dbReference type="ARBA" id="ARBA00003416"/>
    </source>
</evidence>
<organism evidence="7 8">
    <name type="scientific">Mycoplasmopsis bovigenitalium</name>
    <dbReference type="NCBI Taxonomy" id="2112"/>
    <lineage>
        <taxon>Bacteria</taxon>
        <taxon>Bacillati</taxon>
        <taxon>Mycoplasmatota</taxon>
        <taxon>Mycoplasmoidales</taxon>
        <taxon>Metamycoplasmataceae</taxon>
        <taxon>Mycoplasmopsis</taxon>
    </lineage>
</organism>
<keyword evidence="4" id="KW-0233">DNA recombination</keyword>
<gene>
    <name evidence="7" type="ORF">NCTC10122_00448</name>
</gene>
<keyword evidence="3 5" id="KW-0175">Coiled coil</keyword>
<reference evidence="7 8" key="1">
    <citation type="submission" date="2019-01" db="EMBL/GenBank/DDBJ databases">
        <authorList>
            <consortium name="Pathogen Informatics"/>
        </authorList>
    </citation>
    <scope>NUCLEOTIDE SEQUENCE [LARGE SCALE GENOMIC DNA]</scope>
    <source>
        <strain evidence="7 8">NCTC10122</strain>
    </source>
</reference>
<evidence type="ECO:0000256" key="3">
    <source>
        <dbReference type="ARBA" id="ARBA00023054"/>
    </source>
</evidence>
<evidence type="ECO:0000256" key="4">
    <source>
        <dbReference type="ARBA" id="ARBA00023172"/>
    </source>
</evidence>
<sequence length="486" mass="56124">MDLSILILLIFTMIFIIIFAITQSIVFLLKRRKFNSFGENISKGINDGFKEQFDSMSKNISSNIEKDIALSIANQLSNVKDVLGNVKDELNKNNQTNLDTINKNLKDGNELIHKNLHEGNEKINKNIAQQELNFKDLEAKIIEINNEAIEKLNEKIDNKLLEITNNNNNWYKTIKENIDSHFEDKLTKHIKEQFNNIKTSMDEMNQGMTKFETVQKSVMGLEKVFNNNKTVGLIGEFSLSQMLQHHFPNLKDKLWFEQYSIDPNTQEKVDFVIKSIMKEKDGELDTTKSILIPIDSKFHLDIWKKFDEEDDPSRKAEKFKTLRDAVKKQAKDIADKYIKPNKKTTPYAIMYIPAETIYLTLIKEGNGFIFDLYKEHYVQVLGPTNILAFIYSIFMQSNNYHFSQQIDKIRDLFLSVQSTYEKLVKSVSDSAKSIDKAKKSIITVKKHSDSVLGSINKQASSLGIAKKSKINVSFDEEYEDESEHLN</sequence>
<dbReference type="InterPro" id="IPR003798">
    <property type="entry name" value="DNA_recombination_RmuC"/>
</dbReference>
<keyword evidence="6" id="KW-1133">Transmembrane helix</keyword>
<proteinExistence type="inferred from homology"/>
<comment type="function">
    <text evidence="1">Involved in DNA recombination.</text>
</comment>
<accession>A0A449A993</accession>
<protein>
    <submittedName>
        <fullName evidence="7">RmuC family</fullName>
    </submittedName>
</protein>